<dbReference type="GO" id="GO:0032259">
    <property type="term" value="P:methylation"/>
    <property type="evidence" value="ECO:0007669"/>
    <property type="project" value="UniProtKB-KW"/>
</dbReference>
<keyword evidence="3" id="KW-1185">Reference proteome</keyword>
<dbReference type="InterPro" id="IPR029063">
    <property type="entry name" value="SAM-dependent_MTases_sf"/>
</dbReference>
<dbReference type="EMBL" id="JAMQBK010000078">
    <property type="protein sequence ID" value="MCM2374105.1"/>
    <property type="molecule type" value="Genomic_DNA"/>
</dbReference>
<reference evidence="2 3" key="1">
    <citation type="journal article" date="2022" name="Syst. Appl. Microbiol.">
        <title>Rhodopirellula aestuarii sp. nov., a novel member of the genus Rhodopirellula isolated from brackish sediments collected in the Tagus River estuary, Portugal.</title>
        <authorList>
            <person name="Vitorino I.R."/>
            <person name="Klimek D."/>
            <person name="Calusinska M."/>
            <person name="Lobo-da-Cunha A."/>
            <person name="Vasconcelos V."/>
            <person name="Lage O.M."/>
        </authorList>
    </citation>
    <scope>NUCLEOTIDE SEQUENCE [LARGE SCALE GENOMIC DNA]</scope>
    <source>
        <strain evidence="2 3">ICT_H3.1</strain>
    </source>
</reference>
<organism evidence="2 3">
    <name type="scientific">Aporhodopirellula aestuarii</name>
    <dbReference type="NCBI Taxonomy" id="2950107"/>
    <lineage>
        <taxon>Bacteria</taxon>
        <taxon>Pseudomonadati</taxon>
        <taxon>Planctomycetota</taxon>
        <taxon>Planctomycetia</taxon>
        <taxon>Pirellulales</taxon>
        <taxon>Pirellulaceae</taxon>
        <taxon>Aporhodopirellula</taxon>
    </lineage>
</organism>
<evidence type="ECO:0000259" key="1">
    <source>
        <dbReference type="Pfam" id="PF08241"/>
    </source>
</evidence>
<dbReference type="Proteomes" id="UP001202961">
    <property type="component" value="Unassembled WGS sequence"/>
</dbReference>
<evidence type="ECO:0000313" key="2">
    <source>
        <dbReference type="EMBL" id="MCM2374105.1"/>
    </source>
</evidence>
<keyword evidence="2" id="KW-0489">Methyltransferase</keyword>
<dbReference type="GO" id="GO:0008168">
    <property type="term" value="F:methyltransferase activity"/>
    <property type="evidence" value="ECO:0007669"/>
    <property type="project" value="UniProtKB-KW"/>
</dbReference>
<evidence type="ECO:0000313" key="3">
    <source>
        <dbReference type="Proteomes" id="UP001202961"/>
    </source>
</evidence>
<feature type="domain" description="Methyltransferase type 11" evidence="1">
    <location>
        <begin position="65"/>
        <end position="160"/>
    </location>
</feature>
<accession>A0ABT0UBE2</accession>
<protein>
    <submittedName>
        <fullName evidence="2">Class I SAM-dependent methyltransferase</fullName>
    </submittedName>
</protein>
<dbReference type="InterPro" id="IPR013216">
    <property type="entry name" value="Methyltransf_11"/>
</dbReference>
<dbReference type="RefSeq" id="WP_250931975.1">
    <property type="nucleotide sequence ID" value="NZ_JAMQBK010000078.1"/>
</dbReference>
<sequence>MNHQEILAHNRDAWNRNVEDGDRWTSPVSTETIAKARLGDFRIVLTPTKPVPANWFPRLKQTKTLCLASGGGQQAPILAAAGAIVTVLDNSPRQLDQDRFVASRDKLELQFIEGDMADLSRFPSESFDMIFHPCSNSFVRRVRPVWQECFRVLRTGGVLMAGFTNAVRYIFDDERKENGNLEVCYSLPYSDCDHLEEPHIQASIKAGKPLEFGHTLTDQIGGQLEAGFMLNGFYEDRFASTDQDPLSRFLDTFIATRAIKP</sequence>
<dbReference type="Pfam" id="PF08241">
    <property type="entry name" value="Methyltransf_11"/>
    <property type="match status" value="1"/>
</dbReference>
<dbReference type="SUPFAM" id="SSF53335">
    <property type="entry name" value="S-adenosyl-L-methionine-dependent methyltransferases"/>
    <property type="match status" value="1"/>
</dbReference>
<name>A0ABT0UBE2_9BACT</name>
<comment type="caution">
    <text evidence="2">The sequence shown here is derived from an EMBL/GenBank/DDBJ whole genome shotgun (WGS) entry which is preliminary data.</text>
</comment>
<keyword evidence="2" id="KW-0808">Transferase</keyword>
<gene>
    <name evidence="2" type="ORF">NB063_26115</name>
</gene>
<proteinExistence type="predicted"/>
<dbReference type="Gene3D" id="3.40.50.150">
    <property type="entry name" value="Vaccinia Virus protein VP39"/>
    <property type="match status" value="1"/>
</dbReference>
<dbReference type="CDD" id="cd02440">
    <property type="entry name" value="AdoMet_MTases"/>
    <property type="match status" value="1"/>
</dbReference>